<feature type="domain" description="BTB" evidence="1">
    <location>
        <begin position="19"/>
        <end position="89"/>
    </location>
</feature>
<dbReference type="PROSITE" id="PS50097">
    <property type="entry name" value="BTB"/>
    <property type="match status" value="1"/>
</dbReference>
<dbReference type="InterPro" id="IPR011333">
    <property type="entry name" value="SKP1/BTB/POZ_sf"/>
</dbReference>
<reference evidence="2 3" key="1">
    <citation type="submission" date="2019-02" db="EMBL/GenBank/DDBJ databases">
        <title>Genome sequencing of the rare red list fungi Bondarzewia mesenterica.</title>
        <authorList>
            <person name="Buettner E."/>
            <person name="Kellner H."/>
        </authorList>
    </citation>
    <scope>NUCLEOTIDE SEQUENCE [LARGE SCALE GENOMIC DNA]</scope>
    <source>
        <strain evidence="2 3">DSM 108281</strain>
    </source>
</reference>
<dbReference type="Gene3D" id="3.30.710.10">
    <property type="entry name" value="Potassium Channel Kv1.1, Chain A"/>
    <property type="match status" value="1"/>
</dbReference>
<evidence type="ECO:0000313" key="3">
    <source>
        <dbReference type="Proteomes" id="UP000310158"/>
    </source>
</evidence>
<keyword evidence="3" id="KW-1185">Reference proteome</keyword>
<comment type="caution">
    <text evidence="2">The sequence shown here is derived from an EMBL/GenBank/DDBJ whole genome shotgun (WGS) entry which is preliminary data.</text>
</comment>
<evidence type="ECO:0000259" key="1">
    <source>
        <dbReference type="PROSITE" id="PS50097"/>
    </source>
</evidence>
<sequence length="340" mass="37224">MSAPPTIRDAGPPFDAADADIILRTSDLVDFRVHTSILSISSQVFKDMLSMPLPPNGESADSSEKKDGLPIVFVTEDEHGVDLLLRILYPRGKQSLSNLSDINSLLESLDKYQVDGYPQILLSALSSAAQTEPVMAYVLARRHNLPRVANAAAMEVLKMSLTSVVTGLNASKGLEHITGRSCVRLLKYHVDCCEAAVTVCQTLKWISKPDIPGALNAGGRAITLPCSCLSQEFPSLRLHHDYVPLWVVDYIGRCQAIVCSTPHWDTVLDPKLFIPSAIAAGKCSRCTPLVEKLPDFAKAFANQLKSVISKVRLHVRHGLYIVIRHVSALRQVPPPFEVDE</sequence>
<dbReference type="AlphaFoldDB" id="A0A4S4LSR0"/>
<dbReference type="Pfam" id="PF00651">
    <property type="entry name" value="BTB"/>
    <property type="match status" value="1"/>
</dbReference>
<protein>
    <recommendedName>
        <fullName evidence="1">BTB domain-containing protein</fullName>
    </recommendedName>
</protein>
<dbReference type="EMBL" id="SGPL01000260">
    <property type="protein sequence ID" value="THH14651.1"/>
    <property type="molecule type" value="Genomic_DNA"/>
</dbReference>
<dbReference type="CDD" id="cd18186">
    <property type="entry name" value="BTB_POZ_ZBTB_KLHL-like"/>
    <property type="match status" value="1"/>
</dbReference>
<dbReference type="InterPro" id="IPR000210">
    <property type="entry name" value="BTB/POZ_dom"/>
</dbReference>
<gene>
    <name evidence="2" type="ORF">EW146_g5703</name>
</gene>
<dbReference type="OrthoDB" id="3893071at2759"/>
<dbReference type="SMART" id="SM00225">
    <property type="entry name" value="BTB"/>
    <property type="match status" value="1"/>
</dbReference>
<organism evidence="2 3">
    <name type="scientific">Bondarzewia mesenterica</name>
    <dbReference type="NCBI Taxonomy" id="1095465"/>
    <lineage>
        <taxon>Eukaryota</taxon>
        <taxon>Fungi</taxon>
        <taxon>Dikarya</taxon>
        <taxon>Basidiomycota</taxon>
        <taxon>Agaricomycotina</taxon>
        <taxon>Agaricomycetes</taxon>
        <taxon>Russulales</taxon>
        <taxon>Bondarzewiaceae</taxon>
        <taxon>Bondarzewia</taxon>
    </lineage>
</organism>
<dbReference type="Proteomes" id="UP000310158">
    <property type="component" value="Unassembled WGS sequence"/>
</dbReference>
<accession>A0A4S4LSR0</accession>
<evidence type="ECO:0000313" key="2">
    <source>
        <dbReference type="EMBL" id="THH14651.1"/>
    </source>
</evidence>
<name>A0A4S4LSR0_9AGAM</name>
<proteinExistence type="predicted"/>